<proteinExistence type="predicted"/>
<dbReference type="OrthoDB" id="65716at2759"/>
<gene>
    <name evidence="2" type="ORF">BO72DRAFT_384396</name>
</gene>
<keyword evidence="3" id="KW-1185">Reference proteome</keyword>
<name>A0A8G1RLZ0_9EURO</name>
<evidence type="ECO:0008006" key="4">
    <source>
        <dbReference type="Google" id="ProtNLM"/>
    </source>
</evidence>
<keyword evidence="1" id="KW-0469">Meiosis</keyword>
<evidence type="ECO:0000313" key="2">
    <source>
        <dbReference type="EMBL" id="RAK74573.1"/>
    </source>
</evidence>
<dbReference type="AlphaFoldDB" id="A0A8G1RLZ0"/>
<dbReference type="GeneID" id="63858882"/>
<organism evidence="2 3">
    <name type="scientific">Aspergillus fijiensis CBS 313.89</name>
    <dbReference type="NCBI Taxonomy" id="1448319"/>
    <lineage>
        <taxon>Eukaryota</taxon>
        <taxon>Fungi</taxon>
        <taxon>Dikarya</taxon>
        <taxon>Ascomycota</taxon>
        <taxon>Pezizomycotina</taxon>
        <taxon>Eurotiomycetes</taxon>
        <taxon>Eurotiomycetidae</taxon>
        <taxon>Eurotiales</taxon>
        <taxon>Aspergillaceae</taxon>
        <taxon>Aspergillus</taxon>
    </lineage>
</organism>
<dbReference type="PANTHER" id="PTHR40375">
    <property type="entry name" value="SPORULATION-SPECIFIC PROTEIN 22"/>
    <property type="match status" value="1"/>
</dbReference>
<dbReference type="InterPro" id="IPR039057">
    <property type="entry name" value="Spo22/ZIP4"/>
</dbReference>
<sequence>PTSAPGSFRVLETAYKLIKTCIEHDCVAISLKIIEAVAMRLDALAHLDTDVDEARLRQCNVHYYALRVHLAWIQGRPDIADHLFLKLPDLNTGDCCALDICFKVGSSALSCRQYDVAAKWLERGLQQCKVLVSSSKESDVALRNKALLTLHALVRANKYLDTHDSRDNLARALEQLKSLYSNVFSIRLLELEVLARGDRDVEQYFQGELCHYNLEQLLIFMAVLQDAFKAVDASESSFRMCGCPARMTRQLSNP</sequence>
<dbReference type="PANTHER" id="PTHR40375:SF2">
    <property type="entry name" value="SPORULATION-SPECIFIC PROTEIN 22"/>
    <property type="match status" value="1"/>
</dbReference>
<reference evidence="2 3" key="1">
    <citation type="submission" date="2018-02" db="EMBL/GenBank/DDBJ databases">
        <title>The genomes of Aspergillus section Nigri reveals drivers in fungal speciation.</title>
        <authorList>
            <consortium name="DOE Joint Genome Institute"/>
            <person name="Vesth T.C."/>
            <person name="Nybo J."/>
            <person name="Theobald S."/>
            <person name="Brandl J."/>
            <person name="Frisvad J.C."/>
            <person name="Nielsen K.F."/>
            <person name="Lyhne E.K."/>
            <person name="Kogle M.E."/>
            <person name="Kuo A."/>
            <person name="Riley R."/>
            <person name="Clum A."/>
            <person name="Nolan M."/>
            <person name="Lipzen A."/>
            <person name="Salamov A."/>
            <person name="Henrissat B."/>
            <person name="Wiebenga A."/>
            <person name="De vries R.P."/>
            <person name="Grigoriev I.V."/>
            <person name="Mortensen U.H."/>
            <person name="Andersen M.R."/>
            <person name="Baker S.E."/>
        </authorList>
    </citation>
    <scope>NUCLEOTIDE SEQUENCE [LARGE SCALE GENOMIC DNA]</scope>
    <source>
        <strain evidence="2 3">CBS 313.89</strain>
    </source>
</reference>
<dbReference type="VEuPathDB" id="FungiDB:BO72DRAFT_384396"/>
<dbReference type="GO" id="GO:0090173">
    <property type="term" value="P:regulation of synaptonemal complex assembly"/>
    <property type="evidence" value="ECO:0007669"/>
    <property type="project" value="InterPro"/>
</dbReference>
<dbReference type="InterPro" id="IPR013940">
    <property type="entry name" value="Spo22/ZIP4/TEX11"/>
</dbReference>
<protein>
    <recommendedName>
        <fullName evidence="4">Protein ZIP4 homolog</fullName>
    </recommendedName>
</protein>
<evidence type="ECO:0000313" key="3">
    <source>
        <dbReference type="Proteomes" id="UP000249789"/>
    </source>
</evidence>
<accession>A0A8G1RLZ0</accession>
<evidence type="ECO:0000256" key="1">
    <source>
        <dbReference type="ARBA" id="ARBA00023254"/>
    </source>
</evidence>
<dbReference type="GO" id="GO:0051321">
    <property type="term" value="P:meiotic cell cycle"/>
    <property type="evidence" value="ECO:0007669"/>
    <property type="project" value="UniProtKB-KW"/>
</dbReference>
<dbReference type="Pfam" id="PF08631">
    <property type="entry name" value="SPO22"/>
    <property type="match status" value="1"/>
</dbReference>
<feature type="non-terminal residue" evidence="2">
    <location>
        <position position="254"/>
    </location>
</feature>
<dbReference type="Proteomes" id="UP000249789">
    <property type="component" value="Unassembled WGS sequence"/>
</dbReference>
<dbReference type="EMBL" id="KZ824667">
    <property type="protein sequence ID" value="RAK74573.1"/>
    <property type="molecule type" value="Genomic_DNA"/>
</dbReference>
<dbReference type="RefSeq" id="XP_040798583.1">
    <property type="nucleotide sequence ID" value="XM_040941549.1"/>
</dbReference>